<proteinExistence type="predicted"/>
<dbReference type="EMBL" id="WNTK01000008">
    <property type="protein sequence ID" value="KAG9479416.1"/>
    <property type="molecule type" value="Genomic_DNA"/>
</dbReference>
<protein>
    <submittedName>
        <fullName evidence="2">Uncharacterized protein</fullName>
    </submittedName>
</protein>
<evidence type="ECO:0000256" key="1">
    <source>
        <dbReference type="SAM" id="MobiDB-lite"/>
    </source>
</evidence>
<dbReference type="Proteomes" id="UP000770717">
    <property type="component" value="Unassembled WGS sequence"/>
</dbReference>
<sequence>MTVKTLSNRWRLSKYKRPKKMMLLKQRRPLTKQTGKVALEAASEILGKLRQDSIVNSEQVENCSKRMSSKASEGTVYPTGSNGRRLLQGCKLQRPTHQ</sequence>
<comment type="caution">
    <text evidence="2">The sequence shown here is derived from an EMBL/GenBank/DDBJ whole genome shotgun (WGS) entry which is preliminary data.</text>
</comment>
<feature type="region of interest" description="Disordered" evidence="1">
    <location>
        <begin position="60"/>
        <end position="98"/>
    </location>
</feature>
<accession>A0A8J6F2M1</accession>
<gene>
    <name evidence="2" type="ORF">GDO78_012869</name>
</gene>
<keyword evidence="3" id="KW-1185">Reference proteome</keyword>
<feature type="compositionally biased region" description="Polar residues" evidence="1">
    <location>
        <begin position="60"/>
        <end position="82"/>
    </location>
</feature>
<reference evidence="2" key="1">
    <citation type="thesis" date="2020" institute="ProQuest LLC" country="789 East Eisenhower Parkway, Ann Arbor, MI, USA">
        <title>Comparative Genomics and Chromosome Evolution.</title>
        <authorList>
            <person name="Mudd A.B."/>
        </authorList>
    </citation>
    <scope>NUCLEOTIDE SEQUENCE</scope>
    <source>
        <strain evidence="2">HN-11 Male</strain>
        <tissue evidence="2">Kidney and liver</tissue>
    </source>
</reference>
<evidence type="ECO:0000313" key="2">
    <source>
        <dbReference type="EMBL" id="KAG9479416.1"/>
    </source>
</evidence>
<name>A0A8J6F2M1_ELECQ</name>
<organism evidence="2 3">
    <name type="scientific">Eleutherodactylus coqui</name>
    <name type="common">Puerto Rican coqui</name>
    <dbReference type="NCBI Taxonomy" id="57060"/>
    <lineage>
        <taxon>Eukaryota</taxon>
        <taxon>Metazoa</taxon>
        <taxon>Chordata</taxon>
        <taxon>Craniata</taxon>
        <taxon>Vertebrata</taxon>
        <taxon>Euteleostomi</taxon>
        <taxon>Amphibia</taxon>
        <taxon>Batrachia</taxon>
        <taxon>Anura</taxon>
        <taxon>Neobatrachia</taxon>
        <taxon>Hyloidea</taxon>
        <taxon>Eleutherodactylidae</taxon>
        <taxon>Eleutherodactylinae</taxon>
        <taxon>Eleutherodactylus</taxon>
        <taxon>Eleutherodactylus</taxon>
    </lineage>
</organism>
<evidence type="ECO:0000313" key="3">
    <source>
        <dbReference type="Proteomes" id="UP000770717"/>
    </source>
</evidence>
<dbReference type="AlphaFoldDB" id="A0A8J6F2M1"/>